<dbReference type="EMBL" id="QGGU01000002">
    <property type="protein sequence ID" value="PWK53686.1"/>
    <property type="molecule type" value="Genomic_DNA"/>
</dbReference>
<evidence type="ECO:0000259" key="1">
    <source>
        <dbReference type="Pfam" id="PF00551"/>
    </source>
</evidence>
<reference evidence="2 3" key="1">
    <citation type="submission" date="2018-05" db="EMBL/GenBank/DDBJ databases">
        <title>Genomic Encyclopedia of Type Strains, Phase IV (KMG-IV): sequencing the most valuable type-strain genomes for metagenomic binning, comparative biology and taxonomic classification.</title>
        <authorList>
            <person name="Goeker M."/>
        </authorList>
    </citation>
    <scope>NUCLEOTIDE SEQUENCE [LARGE SCALE GENOMIC DNA]</scope>
    <source>
        <strain evidence="2 3">DSM 25350</strain>
    </source>
</reference>
<comment type="caution">
    <text evidence="2">The sequence shown here is derived from an EMBL/GenBank/DDBJ whole genome shotgun (WGS) entry which is preliminary data.</text>
</comment>
<dbReference type="OrthoDB" id="467573at2"/>
<dbReference type="GO" id="GO:0004479">
    <property type="term" value="F:methionyl-tRNA formyltransferase activity"/>
    <property type="evidence" value="ECO:0007669"/>
    <property type="project" value="TreeGrafter"/>
</dbReference>
<dbReference type="SUPFAM" id="SSF53328">
    <property type="entry name" value="Formyltransferase"/>
    <property type="match status" value="1"/>
</dbReference>
<organism evidence="2 3">
    <name type="scientific">Pleionea mediterranea</name>
    <dbReference type="NCBI Taxonomy" id="523701"/>
    <lineage>
        <taxon>Bacteria</taxon>
        <taxon>Pseudomonadati</taxon>
        <taxon>Pseudomonadota</taxon>
        <taxon>Gammaproteobacteria</taxon>
        <taxon>Oceanospirillales</taxon>
        <taxon>Pleioneaceae</taxon>
        <taxon>Pleionea</taxon>
    </lineage>
</organism>
<dbReference type="Gene3D" id="3.40.50.170">
    <property type="entry name" value="Formyl transferase, N-terminal domain"/>
    <property type="match status" value="1"/>
</dbReference>
<dbReference type="InterPro" id="IPR002376">
    <property type="entry name" value="Formyl_transf_N"/>
</dbReference>
<dbReference type="PANTHER" id="PTHR11138:SF5">
    <property type="entry name" value="METHIONYL-TRNA FORMYLTRANSFERASE, MITOCHONDRIAL"/>
    <property type="match status" value="1"/>
</dbReference>
<evidence type="ECO:0000313" key="2">
    <source>
        <dbReference type="EMBL" id="PWK53686.1"/>
    </source>
</evidence>
<dbReference type="Proteomes" id="UP000245790">
    <property type="component" value="Unassembled WGS sequence"/>
</dbReference>
<name>A0A316G141_9GAMM</name>
<dbReference type="InterPro" id="IPR036477">
    <property type="entry name" value="Formyl_transf_N_sf"/>
</dbReference>
<keyword evidence="2" id="KW-0808">Transferase</keyword>
<evidence type="ECO:0000313" key="3">
    <source>
        <dbReference type="Proteomes" id="UP000245790"/>
    </source>
</evidence>
<dbReference type="PANTHER" id="PTHR11138">
    <property type="entry name" value="METHIONYL-TRNA FORMYLTRANSFERASE"/>
    <property type="match status" value="1"/>
</dbReference>
<feature type="domain" description="Formyl transferase N-terminal" evidence="1">
    <location>
        <begin position="112"/>
        <end position="200"/>
    </location>
</feature>
<dbReference type="GO" id="GO:0005829">
    <property type="term" value="C:cytosol"/>
    <property type="evidence" value="ECO:0007669"/>
    <property type="project" value="TreeGrafter"/>
</dbReference>
<dbReference type="Pfam" id="PF00551">
    <property type="entry name" value="Formyl_trans_N"/>
    <property type="match status" value="1"/>
</dbReference>
<sequence length="275" mass="31291">MNIVFLVNRDLPANLAVNHCLPALSHHKIWLFMSSSVGKTEQPPFALRQLKFFEQQLFTELLSPLLKQTADPANTDIPKKRSGLMRSFEQMTPWLQSPAQLLNDIKSEHGLATLARCQPDLIISIRYGVILNNAVIQQSRLGVLNLHSGKLPDYRGVMATFWAMLNSEAYAGTTLHYIQNSRIDEGDIIASTELAIDNNKSYLWHLLELYPDGCEAILTAVKRIEQSESIITRPQPDTGHYYSYPTIDDLELFKNKGLKLYDATEVMPFLRRYLD</sequence>
<protein>
    <submittedName>
        <fullName evidence="2">Methionyl-tRNA formyltransferase</fullName>
    </submittedName>
</protein>
<keyword evidence="3" id="KW-1185">Reference proteome</keyword>
<dbReference type="CDD" id="cd08653">
    <property type="entry name" value="FMT_core_like_3"/>
    <property type="match status" value="1"/>
</dbReference>
<gene>
    <name evidence="2" type="ORF">C8D97_10274</name>
</gene>
<dbReference type="RefSeq" id="WP_109761758.1">
    <property type="nucleotide sequence ID" value="NZ_QGGU01000002.1"/>
</dbReference>
<accession>A0A316G141</accession>
<dbReference type="AlphaFoldDB" id="A0A316G141"/>
<proteinExistence type="predicted"/>